<dbReference type="AlphaFoldDB" id="A0A0K9PJ27"/>
<dbReference type="Proteomes" id="UP000036987">
    <property type="component" value="Unassembled WGS sequence"/>
</dbReference>
<evidence type="ECO:0000313" key="3">
    <source>
        <dbReference type="Proteomes" id="UP000036987"/>
    </source>
</evidence>
<dbReference type="CDD" id="cd05233">
    <property type="entry name" value="SDR_c"/>
    <property type="match status" value="1"/>
</dbReference>
<dbReference type="FunFam" id="3.40.50.720:FF:000084">
    <property type="entry name" value="Short-chain dehydrogenase reductase"/>
    <property type="match status" value="1"/>
</dbReference>
<name>A0A0K9PJ27_ZOSMR</name>
<dbReference type="PRINTS" id="PR00081">
    <property type="entry name" value="GDHRDH"/>
</dbReference>
<evidence type="ECO:0000256" key="1">
    <source>
        <dbReference type="RuleBase" id="RU000363"/>
    </source>
</evidence>
<dbReference type="InterPro" id="IPR036291">
    <property type="entry name" value="NAD(P)-bd_dom_sf"/>
</dbReference>
<protein>
    <submittedName>
        <fullName evidence="2">Ketoacyl-ACP Reductase</fullName>
    </submittedName>
</protein>
<dbReference type="PANTHER" id="PTHR44375">
    <property type="entry name" value="BETA-KETOACYL-ACP REDUCTASE-LIKE PROTEIN-RELATED"/>
    <property type="match status" value="1"/>
</dbReference>
<dbReference type="EMBL" id="LFYR01000798">
    <property type="protein sequence ID" value="KMZ68969.1"/>
    <property type="molecule type" value="Genomic_DNA"/>
</dbReference>
<gene>
    <name evidence="2" type="ORF">ZOSMA_224G00060</name>
</gene>
<dbReference type="PRINTS" id="PR00080">
    <property type="entry name" value="SDRFAMILY"/>
</dbReference>
<dbReference type="OrthoDB" id="47007at2759"/>
<dbReference type="PANTHER" id="PTHR44375:SF2">
    <property type="entry name" value="BETA-KETOACYL-ACP REDUCTASE-LIKE PROTEIN-RELATED"/>
    <property type="match status" value="1"/>
</dbReference>
<dbReference type="Pfam" id="PF00106">
    <property type="entry name" value="adh_short"/>
    <property type="match status" value="1"/>
</dbReference>
<keyword evidence="3" id="KW-1185">Reference proteome</keyword>
<accession>A0A0K9PJ27</accession>
<dbReference type="InterPro" id="IPR002347">
    <property type="entry name" value="SDR_fam"/>
</dbReference>
<reference evidence="3" key="1">
    <citation type="journal article" date="2016" name="Nature">
        <title>The genome of the seagrass Zostera marina reveals angiosperm adaptation to the sea.</title>
        <authorList>
            <person name="Olsen J.L."/>
            <person name="Rouze P."/>
            <person name="Verhelst B."/>
            <person name="Lin Y.-C."/>
            <person name="Bayer T."/>
            <person name="Collen J."/>
            <person name="Dattolo E."/>
            <person name="De Paoli E."/>
            <person name="Dittami S."/>
            <person name="Maumus F."/>
            <person name="Michel G."/>
            <person name="Kersting A."/>
            <person name="Lauritano C."/>
            <person name="Lohaus R."/>
            <person name="Toepel M."/>
            <person name="Tonon T."/>
            <person name="Vanneste K."/>
            <person name="Amirebrahimi M."/>
            <person name="Brakel J."/>
            <person name="Bostroem C."/>
            <person name="Chovatia M."/>
            <person name="Grimwood J."/>
            <person name="Jenkins J.W."/>
            <person name="Jueterbock A."/>
            <person name="Mraz A."/>
            <person name="Stam W.T."/>
            <person name="Tice H."/>
            <person name="Bornberg-Bauer E."/>
            <person name="Green P.J."/>
            <person name="Pearson G.A."/>
            <person name="Procaccini G."/>
            <person name="Duarte C.M."/>
            <person name="Schmutz J."/>
            <person name="Reusch T.B.H."/>
            <person name="Van de Peer Y."/>
        </authorList>
    </citation>
    <scope>NUCLEOTIDE SEQUENCE [LARGE SCALE GENOMIC DNA]</scope>
    <source>
        <strain evidence="3">cv. Finnish</strain>
    </source>
</reference>
<organism evidence="2 3">
    <name type="scientific">Zostera marina</name>
    <name type="common">Eelgrass</name>
    <dbReference type="NCBI Taxonomy" id="29655"/>
    <lineage>
        <taxon>Eukaryota</taxon>
        <taxon>Viridiplantae</taxon>
        <taxon>Streptophyta</taxon>
        <taxon>Embryophyta</taxon>
        <taxon>Tracheophyta</taxon>
        <taxon>Spermatophyta</taxon>
        <taxon>Magnoliopsida</taxon>
        <taxon>Liliopsida</taxon>
        <taxon>Zosteraceae</taxon>
        <taxon>Zostera</taxon>
    </lineage>
</organism>
<comment type="similarity">
    <text evidence="1">Belongs to the short-chain dehydrogenases/reductases (SDR) family.</text>
</comment>
<evidence type="ECO:0000313" key="2">
    <source>
        <dbReference type="EMBL" id="KMZ68969.1"/>
    </source>
</evidence>
<dbReference type="SUPFAM" id="SSF51735">
    <property type="entry name" value="NAD(P)-binding Rossmann-fold domains"/>
    <property type="match status" value="1"/>
</dbReference>
<dbReference type="OMA" id="AEYMVAQ"/>
<dbReference type="STRING" id="29655.A0A0K9PJ27"/>
<sequence length="263" mass="28218">MKVVLVTGASTGIGREICLDLARTGCKIVAAARRLDKLNILCSEINAMENGVGDIRAFAVEIDLSANGNMIEASVGRAWDAFGRIDVLVNNAGIRGNVNSPTDISEEEWQYVLAVNITGTWLVSKFVCSRMMIANQKGSLINISSCSAMRGVLPGGLHYVLSKTAVNAMCKSMALELGRHGIRVNAICPGLFRSEITDKLMNKPWLNNVIAKTYPLQSSGMVNPALTSLVQYLLDDSSDYVTGNMFIVDSGATLPGIPIFSSL</sequence>
<proteinExistence type="inferred from homology"/>
<comment type="caution">
    <text evidence="2">The sequence shown here is derived from an EMBL/GenBank/DDBJ whole genome shotgun (WGS) entry which is preliminary data.</text>
</comment>
<dbReference type="Gene3D" id="3.40.50.720">
    <property type="entry name" value="NAD(P)-binding Rossmann-like Domain"/>
    <property type="match status" value="1"/>
</dbReference>